<dbReference type="Pfam" id="PF17390">
    <property type="entry name" value="Bac_rhamnosid_C"/>
    <property type="match status" value="1"/>
</dbReference>
<keyword evidence="9" id="KW-1185">Reference proteome</keyword>
<dbReference type="Pfam" id="PF17389">
    <property type="entry name" value="Bac_rhamnosid6H"/>
    <property type="match status" value="1"/>
</dbReference>
<dbReference type="InterPro" id="IPR013783">
    <property type="entry name" value="Ig-like_fold"/>
</dbReference>
<dbReference type="Pfam" id="PF25788">
    <property type="entry name" value="Ig_Rha78A_N"/>
    <property type="match status" value="1"/>
</dbReference>
<protein>
    <recommendedName>
        <fullName evidence="2">alpha-L-rhamnosidase</fullName>
        <ecNumber evidence="2">3.2.1.40</ecNumber>
    </recommendedName>
</protein>
<feature type="domain" description="Alpha-L-rhamnosidase concanavalin-like" evidence="4">
    <location>
        <begin position="324"/>
        <end position="419"/>
    </location>
</feature>
<keyword evidence="3" id="KW-0378">Hydrolase</keyword>
<dbReference type="Pfam" id="PF08531">
    <property type="entry name" value="Bac_rhamnosid_N"/>
    <property type="match status" value="1"/>
</dbReference>
<comment type="catalytic activity">
    <reaction evidence="1">
        <text>Hydrolysis of terminal non-reducing alpha-L-rhamnose residues in alpha-L-rhamnosides.</text>
        <dbReference type="EC" id="3.2.1.40"/>
    </reaction>
</comment>
<evidence type="ECO:0000313" key="8">
    <source>
        <dbReference type="EMBL" id="THG29399.1"/>
    </source>
</evidence>
<dbReference type="OrthoDB" id="9761045at2"/>
<organism evidence="8 9">
    <name type="scientific">Naasia lichenicola</name>
    <dbReference type="NCBI Taxonomy" id="2565933"/>
    <lineage>
        <taxon>Bacteria</taxon>
        <taxon>Bacillati</taxon>
        <taxon>Actinomycetota</taxon>
        <taxon>Actinomycetes</taxon>
        <taxon>Micrococcales</taxon>
        <taxon>Microbacteriaceae</taxon>
        <taxon>Naasia</taxon>
    </lineage>
</organism>
<dbReference type="InterPro" id="IPR012341">
    <property type="entry name" value="6hp_glycosidase-like_sf"/>
</dbReference>
<evidence type="ECO:0000256" key="1">
    <source>
        <dbReference type="ARBA" id="ARBA00001445"/>
    </source>
</evidence>
<dbReference type="Gene3D" id="2.60.120.260">
    <property type="entry name" value="Galactose-binding domain-like"/>
    <property type="match status" value="2"/>
</dbReference>
<feature type="domain" description="Alpha-L-rhamnosidase six-hairpin glycosidase" evidence="6">
    <location>
        <begin position="423"/>
        <end position="770"/>
    </location>
</feature>
<dbReference type="InterPro" id="IPR016007">
    <property type="entry name" value="Alpha_rhamnosid"/>
</dbReference>
<evidence type="ECO:0000259" key="7">
    <source>
        <dbReference type="Pfam" id="PF17390"/>
    </source>
</evidence>
<evidence type="ECO:0000259" key="4">
    <source>
        <dbReference type="Pfam" id="PF05592"/>
    </source>
</evidence>
<dbReference type="EMBL" id="SSSM01000005">
    <property type="protein sequence ID" value="THG29399.1"/>
    <property type="molecule type" value="Genomic_DNA"/>
</dbReference>
<dbReference type="InterPro" id="IPR013737">
    <property type="entry name" value="Bac_rhamnosid_N"/>
</dbReference>
<dbReference type="InterPro" id="IPR008902">
    <property type="entry name" value="Rhamnosid_concanavalin"/>
</dbReference>
<dbReference type="InterPro" id="IPR035396">
    <property type="entry name" value="Bac_rhamnosid6H"/>
</dbReference>
<dbReference type="Pfam" id="PF05592">
    <property type="entry name" value="Bac_rhamnosid"/>
    <property type="match status" value="1"/>
</dbReference>
<reference evidence="8 9" key="1">
    <citation type="submission" date="2019-04" db="EMBL/GenBank/DDBJ databases">
        <authorList>
            <person name="Jiang L."/>
        </authorList>
    </citation>
    <scope>NUCLEOTIDE SEQUENCE [LARGE SCALE GENOMIC DNA]</scope>
    <source>
        <strain evidence="8 9">YIM 131853</strain>
    </source>
</reference>
<accession>A0A4S4FGL8</accession>
<dbReference type="AlphaFoldDB" id="A0A4S4FGL8"/>
<comment type="caution">
    <text evidence="8">The sequence shown here is derived from an EMBL/GenBank/DDBJ whole genome shotgun (WGS) entry which is preliminary data.</text>
</comment>
<dbReference type="SUPFAM" id="SSF48208">
    <property type="entry name" value="Six-hairpin glycosidases"/>
    <property type="match status" value="1"/>
</dbReference>
<dbReference type="Gene3D" id="2.60.420.10">
    <property type="entry name" value="Maltose phosphorylase, domain 3"/>
    <property type="match status" value="1"/>
</dbReference>
<feature type="domain" description="Bacterial alpha-L-rhamnosidase N-terminal" evidence="5">
    <location>
        <begin position="144"/>
        <end position="313"/>
    </location>
</feature>
<sequence length="941" mass="101349">MTTAAVTRLWFAQRGAPFHLADAEPTLSWQVVSDVDDWTQTSARIELRRGNETETADLPGARSQNVPWPFAALTAYDSIEVRVAVAGGDGVLGEPGEWVSAATGPLVPADWKAPFIAAPGEIEDAVDAARSTVRFRTEFIPSGTVVRAALSSTAHGVYEPILNGAVIGDEVLAPGWTSYAERLLFQTFDVTEAVSSGVNVLGATVAEGWYRERFGFDGRFSVAYPGPVALSMQLRLDYADGRSELIVTGPDWTASASGPTISASIYQGEHYDARAADDGFEPGAAFPGGQPAVLVDAAISRLAPASLPPVRRIERRPVLDEVSTPSGGTVLDFGQNLVGWLELSIDAPAGTTVTLRHAEVLEHGELAIRPLRHAAATDSFTSDGTRRTWSPRFTFHGFRYAQITGWDVPAAAVTAVVVHSDLERTGFLETSNPTLDQLHSNVVWGMKGNFLSIPTDCPQRDERLGWTGDIQVFAPTAGYLFDTRAFLGSWLRDLAIEQREAGSVPMVVPNPIRQKALPAAAWGDAATLVPDALFRQSGDLAALEEHYPSMREWVELLRQRAGDDLLWTGGFQFGDWLDPTASPHNPADAKADKDLVATAYFAHSTRALATAALALGKGEDATVYSALADDIRSAFAREYVTPGGRMMSDAHTAYTVAIAFDLLVDPAQRAAAGERLAQLVRAYDYRIRTGFMGTPIICQALHATGHTDVAYRMLIEEGLPSWLYPITMGATTIWERWDSMLPDGSVNPGEMTSFNHYALGSVADWMHRVIGGIAPASPGYDLVEIAPVPGGGLTSATAKLDAGYGPLTVAWKIRDGVFELVADIPAGQRARVVLPFGGVTREVGSGRHSFSVDIAAVDEDRSALSMETPLADILDDVEARAAIMAYFDRIGYGFGHAWSGMGMWRPDSPLGDSLIMFAEERRPGLAAVLDDLNGRRIPLRE</sequence>
<evidence type="ECO:0000259" key="6">
    <source>
        <dbReference type="Pfam" id="PF17389"/>
    </source>
</evidence>
<evidence type="ECO:0000256" key="2">
    <source>
        <dbReference type="ARBA" id="ARBA00012652"/>
    </source>
</evidence>
<evidence type="ECO:0000313" key="9">
    <source>
        <dbReference type="Proteomes" id="UP000309133"/>
    </source>
</evidence>
<dbReference type="GO" id="GO:0030596">
    <property type="term" value="F:alpha-L-rhamnosidase activity"/>
    <property type="evidence" value="ECO:0007669"/>
    <property type="project" value="UniProtKB-EC"/>
</dbReference>
<gene>
    <name evidence="8" type="ORF">E6C64_11860</name>
</gene>
<dbReference type="PIRSF" id="PIRSF010631">
    <property type="entry name" value="A-rhamnsds"/>
    <property type="match status" value="1"/>
</dbReference>
<dbReference type="Gene3D" id="2.60.40.10">
    <property type="entry name" value="Immunoglobulins"/>
    <property type="match status" value="1"/>
</dbReference>
<dbReference type="Gene3D" id="1.50.10.10">
    <property type="match status" value="1"/>
</dbReference>
<proteinExistence type="predicted"/>
<evidence type="ECO:0000259" key="5">
    <source>
        <dbReference type="Pfam" id="PF08531"/>
    </source>
</evidence>
<dbReference type="GO" id="GO:0005975">
    <property type="term" value="P:carbohydrate metabolic process"/>
    <property type="evidence" value="ECO:0007669"/>
    <property type="project" value="InterPro"/>
</dbReference>
<dbReference type="RefSeq" id="WP_136427729.1">
    <property type="nucleotide sequence ID" value="NZ_SSSM01000005.1"/>
</dbReference>
<dbReference type="PANTHER" id="PTHR33307">
    <property type="entry name" value="ALPHA-RHAMNOSIDASE (EUROFUNG)"/>
    <property type="match status" value="1"/>
</dbReference>
<dbReference type="Proteomes" id="UP000309133">
    <property type="component" value="Unassembled WGS sequence"/>
</dbReference>
<dbReference type="InterPro" id="IPR035398">
    <property type="entry name" value="Bac_rhamnosid_C"/>
</dbReference>
<dbReference type="PANTHER" id="PTHR33307:SF6">
    <property type="entry name" value="ALPHA-RHAMNOSIDASE (EUROFUNG)-RELATED"/>
    <property type="match status" value="1"/>
</dbReference>
<dbReference type="InterPro" id="IPR008928">
    <property type="entry name" value="6-hairpin_glycosidase_sf"/>
</dbReference>
<evidence type="ECO:0000256" key="3">
    <source>
        <dbReference type="ARBA" id="ARBA00022801"/>
    </source>
</evidence>
<name>A0A4S4FGL8_9MICO</name>
<dbReference type="EC" id="3.2.1.40" evidence="2"/>
<feature type="domain" description="Alpha-L-rhamnosidase C-terminal" evidence="7">
    <location>
        <begin position="772"/>
        <end position="846"/>
    </location>
</feature>